<dbReference type="GO" id="GO:0006412">
    <property type="term" value="P:translation"/>
    <property type="evidence" value="ECO:0007669"/>
    <property type="project" value="InterPro"/>
</dbReference>
<proteinExistence type="inferred from homology"/>
<dbReference type="Pfam" id="PF16320">
    <property type="entry name" value="Ribosomal_L12_N"/>
    <property type="match status" value="1"/>
</dbReference>
<evidence type="ECO:0000256" key="1">
    <source>
        <dbReference type="ARBA" id="ARBA00007197"/>
    </source>
</evidence>
<keyword evidence="2 7" id="KW-0689">Ribosomal protein</keyword>
<dbReference type="GO" id="GO:1990904">
    <property type="term" value="C:ribonucleoprotein complex"/>
    <property type="evidence" value="ECO:0007669"/>
    <property type="project" value="UniProtKB-KW"/>
</dbReference>
<keyword evidence="3" id="KW-0687">Ribonucleoprotein</keyword>
<evidence type="ECO:0000256" key="4">
    <source>
        <dbReference type="ARBA" id="ARBA00035412"/>
    </source>
</evidence>
<evidence type="ECO:0000313" key="8">
    <source>
        <dbReference type="Proteomes" id="UP000244519"/>
    </source>
</evidence>
<dbReference type="SUPFAM" id="SSF48300">
    <property type="entry name" value="Ribosomal protein L7/12, oligomerisation (N-terminal) domain"/>
    <property type="match status" value="1"/>
</dbReference>
<dbReference type="GO" id="GO:0005840">
    <property type="term" value="C:ribosome"/>
    <property type="evidence" value="ECO:0007669"/>
    <property type="project" value="UniProtKB-KW"/>
</dbReference>
<dbReference type="Proteomes" id="UP000244519">
    <property type="component" value="Chromosome"/>
</dbReference>
<dbReference type="Pfam" id="PF00542">
    <property type="entry name" value="Ribosomal_L12"/>
    <property type="match status" value="1"/>
</dbReference>
<feature type="domain" description="Large ribosomal subunit protein bL12 C-terminal" evidence="5">
    <location>
        <begin position="55"/>
        <end position="127"/>
    </location>
</feature>
<dbReference type="GO" id="GO:0005737">
    <property type="term" value="C:cytoplasm"/>
    <property type="evidence" value="ECO:0007669"/>
    <property type="project" value="UniProtKB-ARBA"/>
</dbReference>
<evidence type="ECO:0000259" key="5">
    <source>
        <dbReference type="Pfam" id="PF00542"/>
    </source>
</evidence>
<evidence type="ECO:0000256" key="2">
    <source>
        <dbReference type="ARBA" id="ARBA00022980"/>
    </source>
</evidence>
<dbReference type="RefSeq" id="WP_108673558.1">
    <property type="nucleotide sequence ID" value="NZ_CP025989.1"/>
</dbReference>
<protein>
    <recommendedName>
        <fullName evidence="4">50S ribosomal protein L7/L12</fullName>
    </recommendedName>
</protein>
<dbReference type="KEGG" id="fso:Fsol_00395"/>
<sequence>MKNDLIKTLSELSVAEIATLVKDLEEAWGVSAAAPVAVAASAAAPAAEAQEKTAFDVIITAIDPNKRMDAMKAIKEVGALDGLVAAKAIADELTSGGAKVLRSDVTKQEAEGFANTLKTAGCTVEIK</sequence>
<feature type="domain" description="Large ribosomal subunit protein bL12 oligomerization" evidence="6">
    <location>
        <begin position="2"/>
        <end position="47"/>
    </location>
</feature>
<dbReference type="AlphaFoldDB" id="A0A2U8BS75"/>
<dbReference type="SUPFAM" id="SSF54736">
    <property type="entry name" value="ClpS-like"/>
    <property type="match status" value="1"/>
</dbReference>
<keyword evidence="8" id="KW-1185">Reference proteome</keyword>
<organism evidence="7 8">
    <name type="scientific">Candidatus Fokinia solitaria</name>
    <dbReference type="NCBI Taxonomy" id="1802984"/>
    <lineage>
        <taxon>Bacteria</taxon>
        <taxon>Pseudomonadati</taxon>
        <taxon>Pseudomonadota</taxon>
        <taxon>Alphaproteobacteria</taxon>
        <taxon>Rickettsiales</taxon>
        <taxon>Candidatus Midichloriaceae</taxon>
        <taxon>Candidatus Fokinia</taxon>
    </lineage>
</organism>
<dbReference type="GO" id="GO:0003735">
    <property type="term" value="F:structural constituent of ribosome"/>
    <property type="evidence" value="ECO:0007669"/>
    <property type="project" value="InterPro"/>
</dbReference>
<comment type="similarity">
    <text evidence="1">Belongs to the bacterial ribosomal protein bL12 family.</text>
</comment>
<dbReference type="PANTHER" id="PTHR45987">
    <property type="entry name" value="39S RIBOSOMAL PROTEIN L12"/>
    <property type="match status" value="1"/>
</dbReference>
<dbReference type="EMBL" id="CP025989">
    <property type="protein sequence ID" value="AWD33192.1"/>
    <property type="molecule type" value="Genomic_DNA"/>
</dbReference>
<evidence type="ECO:0000256" key="3">
    <source>
        <dbReference type="ARBA" id="ARBA00023274"/>
    </source>
</evidence>
<evidence type="ECO:0000259" key="6">
    <source>
        <dbReference type="Pfam" id="PF16320"/>
    </source>
</evidence>
<dbReference type="InterPro" id="IPR014719">
    <property type="entry name" value="Ribosomal_bL12_C/ClpS-like"/>
</dbReference>
<dbReference type="PANTHER" id="PTHR45987:SF4">
    <property type="entry name" value="LARGE RIBOSOMAL SUBUNIT PROTEIN BL12M"/>
    <property type="match status" value="1"/>
</dbReference>
<gene>
    <name evidence="7" type="ORF">Fsol_00395</name>
</gene>
<dbReference type="Gene3D" id="1.20.5.710">
    <property type="entry name" value="Single helix bin"/>
    <property type="match status" value="1"/>
</dbReference>
<dbReference type="InterPro" id="IPR013823">
    <property type="entry name" value="Ribosomal_bL12_C"/>
</dbReference>
<evidence type="ECO:0000313" key="7">
    <source>
        <dbReference type="EMBL" id="AWD33192.1"/>
    </source>
</evidence>
<reference evidence="7 8" key="1">
    <citation type="journal article" date="2018" name="Genome Biol. Evol.">
        <title>The Genome Sequence of "Candidatus Fokinia solitaria": Insights on Reductive Evolution in Rickettsiales.</title>
        <authorList>
            <person name="Floriano A.M."/>
            <person name="Castelli M."/>
            <person name="Krenek S."/>
            <person name="Berendonk T.U."/>
            <person name="Bazzocchi C."/>
            <person name="Petroni G."/>
            <person name="Sassera D."/>
        </authorList>
    </citation>
    <scope>NUCLEOTIDE SEQUENCE [LARGE SCALE GENOMIC DNA]</scope>
    <source>
        <strain evidence="7">Rio ETE_ALG 3VII</strain>
    </source>
</reference>
<dbReference type="InterPro" id="IPR008932">
    <property type="entry name" value="Ribosomal_bL12_oligo"/>
</dbReference>
<dbReference type="GO" id="GO:0003729">
    <property type="term" value="F:mRNA binding"/>
    <property type="evidence" value="ECO:0007669"/>
    <property type="project" value="TreeGrafter"/>
</dbReference>
<dbReference type="NCBIfam" id="TIGR00855">
    <property type="entry name" value="L12"/>
    <property type="match status" value="1"/>
</dbReference>
<dbReference type="OrthoDB" id="9811748at2"/>
<dbReference type="InterPro" id="IPR000206">
    <property type="entry name" value="Ribosomal_bL12"/>
</dbReference>
<dbReference type="InterPro" id="IPR036235">
    <property type="entry name" value="Ribosomal_bL12_oligo_N_sf"/>
</dbReference>
<accession>A0A2U8BS75</accession>
<dbReference type="Gene3D" id="3.30.1390.10">
    <property type="match status" value="1"/>
</dbReference>
<name>A0A2U8BS75_9RICK</name>